<organism evidence="1 2">
    <name type="scientific">Hydnum rufescens UP504</name>
    <dbReference type="NCBI Taxonomy" id="1448309"/>
    <lineage>
        <taxon>Eukaryota</taxon>
        <taxon>Fungi</taxon>
        <taxon>Dikarya</taxon>
        <taxon>Basidiomycota</taxon>
        <taxon>Agaricomycotina</taxon>
        <taxon>Agaricomycetes</taxon>
        <taxon>Cantharellales</taxon>
        <taxon>Hydnaceae</taxon>
        <taxon>Hydnum</taxon>
    </lineage>
</organism>
<evidence type="ECO:0000313" key="1">
    <source>
        <dbReference type="EMBL" id="KAF9508060.1"/>
    </source>
</evidence>
<dbReference type="AlphaFoldDB" id="A0A9P6DRY3"/>
<name>A0A9P6DRY3_9AGAM</name>
<accession>A0A9P6DRY3</accession>
<protein>
    <submittedName>
        <fullName evidence="1">Uncharacterized protein</fullName>
    </submittedName>
</protein>
<reference evidence="1" key="1">
    <citation type="journal article" date="2020" name="Nat. Commun.">
        <title>Large-scale genome sequencing of mycorrhizal fungi provides insights into the early evolution of symbiotic traits.</title>
        <authorList>
            <person name="Miyauchi S."/>
            <person name="Kiss E."/>
            <person name="Kuo A."/>
            <person name="Drula E."/>
            <person name="Kohler A."/>
            <person name="Sanchez-Garcia M."/>
            <person name="Morin E."/>
            <person name="Andreopoulos B."/>
            <person name="Barry K.W."/>
            <person name="Bonito G."/>
            <person name="Buee M."/>
            <person name="Carver A."/>
            <person name="Chen C."/>
            <person name="Cichocki N."/>
            <person name="Clum A."/>
            <person name="Culley D."/>
            <person name="Crous P.W."/>
            <person name="Fauchery L."/>
            <person name="Girlanda M."/>
            <person name="Hayes R.D."/>
            <person name="Keri Z."/>
            <person name="LaButti K."/>
            <person name="Lipzen A."/>
            <person name="Lombard V."/>
            <person name="Magnuson J."/>
            <person name="Maillard F."/>
            <person name="Murat C."/>
            <person name="Nolan M."/>
            <person name="Ohm R.A."/>
            <person name="Pangilinan J."/>
            <person name="Pereira M.F."/>
            <person name="Perotto S."/>
            <person name="Peter M."/>
            <person name="Pfister S."/>
            <person name="Riley R."/>
            <person name="Sitrit Y."/>
            <person name="Stielow J.B."/>
            <person name="Szollosi G."/>
            <person name="Zifcakova L."/>
            <person name="Stursova M."/>
            <person name="Spatafora J.W."/>
            <person name="Tedersoo L."/>
            <person name="Vaario L.M."/>
            <person name="Yamada A."/>
            <person name="Yan M."/>
            <person name="Wang P."/>
            <person name="Xu J."/>
            <person name="Bruns T."/>
            <person name="Baldrian P."/>
            <person name="Vilgalys R."/>
            <person name="Dunand C."/>
            <person name="Henrissat B."/>
            <person name="Grigoriev I.V."/>
            <person name="Hibbett D."/>
            <person name="Nagy L.G."/>
            <person name="Martin F.M."/>
        </authorList>
    </citation>
    <scope>NUCLEOTIDE SEQUENCE</scope>
    <source>
        <strain evidence="1">UP504</strain>
    </source>
</reference>
<gene>
    <name evidence="1" type="ORF">BS47DRAFT_1398109</name>
</gene>
<evidence type="ECO:0000313" key="2">
    <source>
        <dbReference type="Proteomes" id="UP000886523"/>
    </source>
</evidence>
<dbReference type="Proteomes" id="UP000886523">
    <property type="component" value="Unassembled WGS sequence"/>
</dbReference>
<dbReference type="EMBL" id="MU129066">
    <property type="protein sequence ID" value="KAF9508060.1"/>
    <property type="molecule type" value="Genomic_DNA"/>
</dbReference>
<keyword evidence="2" id="KW-1185">Reference proteome</keyword>
<sequence length="242" mass="27314">MFDKASNLPKTVLRDLKAAVKLGLDIPLGLGDGGREGLARRQVREPVPLHPTATLCIQHPGLPRKRDPGVIRIRTTQPMDCDEDTQLHRDAAPESRIPVYDSMTDEDLSRIAEMLKLHGTFPEHVPPPHAFQTVAENIVVWCEQLLVDSLARLIQCGRDVIRAILGINFHPAIDPFFRYFRGAWALVPVRPSFLEFRIYDTKVFMEDLAIVPVYLSRNWALLTDSSERQLVPVPQLSSPMLV</sequence>
<comment type="caution">
    <text evidence="1">The sequence shown here is derived from an EMBL/GenBank/DDBJ whole genome shotgun (WGS) entry which is preliminary data.</text>
</comment>
<proteinExistence type="predicted"/>